<feature type="region of interest" description="Disordered" evidence="1">
    <location>
        <begin position="56"/>
        <end position="85"/>
    </location>
</feature>
<reference evidence="2 3" key="1">
    <citation type="submission" date="2017-02" db="EMBL/GenBank/DDBJ databases">
        <authorList>
            <person name="Jeong S."/>
        </authorList>
    </citation>
    <scope>NUCLEOTIDE SEQUENCE [LARGE SCALE GENOMIC DNA]</scope>
    <source>
        <strain evidence="2 3">RMAR6-6</strain>
        <plasmid evidence="2 3">unnamed2</plasmid>
    </source>
</reference>
<gene>
    <name evidence="2" type="ORF">B0E33_30510</name>
</gene>
<proteinExistence type="predicted"/>
<dbReference type="EMBL" id="CP019632">
    <property type="protein sequence ID" value="AQQ08158.1"/>
    <property type="molecule type" value="Genomic_DNA"/>
</dbReference>
<dbReference type="Proteomes" id="UP000188174">
    <property type="component" value="Plasmid unnamed2"/>
</dbReference>
<name>A0ABN4X7F6_9HYPH</name>
<dbReference type="Pfam" id="PF06412">
    <property type="entry name" value="TraD"/>
    <property type="match status" value="1"/>
</dbReference>
<sequence length="85" mass="9154">MDRKKDAREKIQLGGLIVKAGLRETDKAILLGILTDAAKQLGDTNQRDRWRAIGKAAFKDDSQKGNVDADPDSPHAGGGVGLERD</sequence>
<evidence type="ECO:0000313" key="2">
    <source>
        <dbReference type="EMBL" id="AQQ08158.1"/>
    </source>
</evidence>
<organism evidence="2 3">
    <name type="scientific">Roseibium algicola</name>
    <dbReference type="NCBI Taxonomy" id="2857014"/>
    <lineage>
        <taxon>Bacteria</taxon>
        <taxon>Pseudomonadati</taxon>
        <taxon>Pseudomonadota</taxon>
        <taxon>Alphaproteobacteria</taxon>
        <taxon>Hyphomicrobiales</taxon>
        <taxon>Stappiaceae</taxon>
        <taxon>Roseibium</taxon>
    </lineage>
</organism>
<keyword evidence="3" id="KW-1185">Reference proteome</keyword>
<keyword evidence="2" id="KW-0614">Plasmid</keyword>
<feature type="compositionally biased region" description="Gly residues" evidence="1">
    <location>
        <begin position="76"/>
        <end position="85"/>
    </location>
</feature>
<protein>
    <recommendedName>
        <fullName evidence="4">Conjugative transfer protein TraD</fullName>
    </recommendedName>
</protein>
<evidence type="ECO:0000313" key="3">
    <source>
        <dbReference type="Proteomes" id="UP000188174"/>
    </source>
</evidence>
<geneLocation type="plasmid" evidence="2 3">
    <name>unnamed2</name>
</geneLocation>
<evidence type="ECO:0000256" key="1">
    <source>
        <dbReference type="SAM" id="MobiDB-lite"/>
    </source>
</evidence>
<dbReference type="RefSeq" id="WP_062492143.1">
    <property type="nucleotide sequence ID" value="NZ_CP019632.1"/>
</dbReference>
<accession>A0ABN4X7F6</accession>
<evidence type="ECO:0008006" key="4">
    <source>
        <dbReference type="Google" id="ProtNLM"/>
    </source>
</evidence>
<dbReference type="InterPro" id="IPR009444">
    <property type="entry name" value="Conjugal_tfr_TraD_a-type"/>
</dbReference>